<dbReference type="PANTHER" id="PTHR43310">
    <property type="entry name" value="SULFATE TRANSPORTER YBAR-RELATED"/>
    <property type="match status" value="1"/>
</dbReference>
<feature type="transmembrane region" description="Helical" evidence="5">
    <location>
        <begin position="290"/>
        <end position="309"/>
    </location>
</feature>
<dbReference type="InterPro" id="IPR002645">
    <property type="entry name" value="STAS_dom"/>
</dbReference>
<dbReference type="RefSeq" id="WP_230576116.1">
    <property type="nucleotide sequence ID" value="NZ_CAKJTI010000022.1"/>
</dbReference>
<organism evidence="7 8">
    <name type="scientific">Bacillus rhizoplanae</name>
    <dbReference type="NCBI Taxonomy" id="2880966"/>
    <lineage>
        <taxon>Bacteria</taxon>
        <taxon>Bacillati</taxon>
        <taxon>Bacillota</taxon>
        <taxon>Bacilli</taxon>
        <taxon>Bacillales</taxon>
        <taxon>Bacillaceae</taxon>
        <taxon>Bacillus</taxon>
    </lineage>
</organism>
<evidence type="ECO:0000256" key="1">
    <source>
        <dbReference type="ARBA" id="ARBA00004141"/>
    </source>
</evidence>
<feature type="domain" description="STAS" evidence="6">
    <location>
        <begin position="399"/>
        <end position="491"/>
    </location>
</feature>
<proteinExistence type="predicted"/>
<keyword evidence="8" id="KW-1185">Reference proteome</keyword>
<dbReference type="CDD" id="cd07042">
    <property type="entry name" value="STAS_SulP_like_sulfate_transporter"/>
    <property type="match status" value="1"/>
</dbReference>
<feature type="transmembrane region" description="Helical" evidence="5">
    <location>
        <begin position="88"/>
        <end position="108"/>
    </location>
</feature>
<dbReference type="Gene3D" id="3.30.750.24">
    <property type="entry name" value="STAS domain"/>
    <property type="match status" value="1"/>
</dbReference>
<feature type="transmembrane region" description="Helical" evidence="5">
    <location>
        <begin position="260"/>
        <end position="278"/>
    </location>
</feature>
<evidence type="ECO:0000313" key="7">
    <source>
        <dbReference type="EMBL" id="CAG9614109.1"/>
    </source>
</evidence>
<dbReference type="SUPFAM" id="SSF52091">
    <property type="entry name" value="SpoIIaa-like"/>
    <property type="match status" value="1"/>
</dbReference>
<gene>
    <name evidence="7" type="primary">dauA_1</name>
    <name evidence="7" type="ORF">BACCIP111899_03336</name>
</gene>
<dbReference type="InterPro" id="IPR011547">
    <property type="entry name" value="SLC26A/SulP_dom"/>
</dbReference>
<feature type="transmembrane region" description="Helical" evidence="5">
    <location>
        <begin position="146"/>
        <end position="164"/>
    </location>
</feature>
<comment type="subcellular location">
    <subcellularLocation>
        <location evidence="1">Membrane</location>
        <topology evidence="1">Multi-pass membrane protein</topology>
    </subcellularLocation>
</comment>
<accession>A0ABM8YE86</accession>
<dbReference type="Pfam" id="PF00916">
    <property type="entry name" value="Sulfate_transp"/>
    <property type="match status" value="2"/>
</dbReference>
<dbReference type="Pfam" id="PF01740">
    <property type="entry name" value="STAS"/>
    <property type="match status" value="1"/>
</dbReference>
<dbReference type="PROSITE" id="PS50801">
    <property type="entry name" value="STAS"/>
    <property type="match status" value="1"/>
</dbReference>
<dbReference type="InterPro" id="IPR036513">
    <property type="entry name" value="STAS_dom_sf"/>
</dbReference>
<evidence type="ECO:0000259" key="6">
    <source>
        <dbReference type="PROSITE" id="PS50801"/>
    </source>
</evidence>
<evidence type="ECO:0000256" key="3">
    <source>
        <dbReference type="ARBA" id="ARBA00022989"/>
    </source>
</evidence>
<feature type="transmembrane region" description="Helical" evidence="5">
    <location>
        <begin position="219"/>
        <end position="240"/>
    </location>
</feature>
<sequence length="491" mass="52451">MKQRLQQEWFSNIRADVLAGIVVALALIPEVIGFSIIAGVDPMTGLYASFCTAIVIAFVGGRPGMVSAAAGAMALVLAGLVREHGVQYMLAATILTGMIQILLGALRVGQLVKFIPRSVMIGFVNSLAILIFMAQLPAFSGESWKMYAMVAGGLTIIYVFPRITTAIPSSLVAIIIISAISIFTGSGVRTVGDMGSITNVLPNFFVPNVPFTMETFSIILPYSISLALVGLVESLLTAQIVDEMTDTDSNKNTECRGQGIANIVTGFFGGMAGCAMIGQSVINVKSGGRGRLSTLVAGSFLMFLIIILNKLVVQIPLAALVSAMIMVSISTFNWSSLRKLHKLPKADAVVMIVTMIAIVFTHNLAIGVILGTILSALFFAAKISKVRVTEVQDASLDKVVYRVEGQLFFASVTDFVNAFDFNTDRKEIDIDLSKAHIWDDSGVGAIDKVVIKFHQNGIQTNVIGMNEASSSLIERVAVFNKPGGLDQEISQ</sequence>
<feature type="transmembrane region" description="Helical" evidence="5">
    <location>
        <begin position="114"/>
        <end position="134"/>
    </location>
</feature>
<keyword evidence="4 5" id="KW-0472">Membrane</keyword>
<feature type="transmembrane region" description="Helical" evidence="5">
    <location>
        <begin position="348"/>
        <end position="381"/>
    </location>
</feature>
<evidence type="ECO:0000256" key="4">
    <source>
        <dbReference type="ARBA" id="ARBA00023136"/>
    </source>
</evidence>
<name>A0ABM8YE86_9BACI</name>
<evidence type="ECO:0000256" key="5">
    <source>
        <dbReference type="SAM" id="Phobius"/>
    </source>
</evidence>
<evidence type="ECO:0000313" key="8">
    <source>
        <dbReference type="Proteomes" id="UP000789423"/>
    </source>
</evidence>
<feature type="transmembrane region" description="Helical" evidence="5">
    <location>
        <begin position="170"/>
        <end position="188"/>
    </location>
</feature>
<evidence type="ECO:0000256" key="2">
    <source>
        <dbReference type="ARBA" id="ARBA00022692"/>
    </source>
</evidence>
<reference evidence="7 8" key="1">
    <citation type="submission" date="2021-10" db="EMBL/GenBank/DDBJ databases">
        <authorList>
            <person name="Criscuolo A."/>
        </authorList>
    </citation>
    <scope>NUCLEOTIDE SEQUENCE [LARGE SCALE GENOMIC DNA]</scope>
    <source>
        <strain evidence="8">CIP 111899</strain>
    </source>
</reference>
<feature type="transmembrane region" description="Helical" evidence="5">
    <location>
        <begin position="46"/>
        <end position="76"/>
    </location>
</feature>
<dbReference type="EMBL" id="CAKJTI010000022">
    <property type="protein sequence ID" value="CAG9614109.1"/>
    <property type="molecule type" value="Genomic_DNA"/>
</dbReference>
<keyword evidence="3 5" id="KW-1133">Transmembrane helix</keyword>
<feature type="transmembrane region" description="Helical" evidence="5">
    <location>
        <begin position="315"/>
        <end position="336"/>
    </location>
</feature>
<keyword evidence="2 5" id="KW-0812">Transmembrane</keyword>
<dbReference type="InterPro" id="IPR052706">
    <property type="entry name" value="Membrane-Transporter-like"/>
</dbReference>
<comment type="caution">
    <text evidence="7">The sequence shown here is derived from an EMBL/GenBank/DDBJ whole genome shotgun (WGS) entry which is preliminary data.</text>
</comment>
<protein>
    <submittedName>
        <fullName evidence="7">C4-dicarboxylic acid transporter DauA</fullName>
    </submittedName>
</protein>
<dbReference type="Proteomes" id="UP000789423">
    <property type="component" value="Unassembled WGS sequence"/>
</dbReference>
<dbReference type="PANTHER" id="PTHR43310:SF1">
    <property type="entry name" value="SULFATE TRANSPORTER YBAR-RELATED"/>
    <property type="match status" value="1"/>
</dbReference>
<feature type="transmembrane region" description="Helical" evidence="5">
    <location>
        <begin position="21"/>
        <end position="40"/>
    </location>
</feature>